<protein>
    <submittedName>
        <fullName evidence="1">Uncharacterized protein</fullName>
    </submittedName>
</protein>
<reference evidence="1 2" key="1">
    <citation type="submission" date="2017-08" db="EMBL/GenBank/DDBJ databases">
        <title>Complete genome sequence of bacteriophage vB_VpaS_KF5.</title>
        <authorList>
            <person name="Yu J."/>
            <person name="Kwak S.-J."/>
            <person name="Lim J.-A."/>
            <person name="Chang H.-J."/>
        </authorList>
    </citation>
    <scope>NUCLEOTIDE SEQUENCE [LARGE SCALE GENOMIC DNA]</scope>
</reference>
<organism evidence="1 2">
    <name type="scientific">Vibrio phage vB_VpaS_KF5</name>
    <dbReference type="NCBI Taxonomy" id="2041476"/>
    <lineage>
        <taxon>Viruses</taxon>
        <taxon>Duplodnaviria</taxon>
        <taxon>Heunggongvirae</taxon>
        <taxon>Uroviricota</taxon>
        <taxon>Caudoviricetes</taxon>
        <taxon>Mardecavirus</taxon>
        <taxon>Mardecavirus SSP002</taxon>
    </lineage>
</organism>
<dbReference type="Proteomes" id="UP000257560">
    <property type="component" value="Segment"/>
</dbReference>
<sequence length="357" mass="39587">MAFYDNVVNNFEEVMQQLHDFLNTSGCTIRRFNLKSVPGDTRGYDGRVYFSFPGETITHGFRAYQYNKYDQVATNECHFLFAGGDGWDASADSGNGDFTNGSGWKGNTHYDGWTARQNTRVTFPTRMRIITDLKTVCVVNFAATGQPFANTYGVGIGAGIGAYKGNKIPWCDGVGGYVNSSGNRYRTMFGSMYRSSGSTYYYRQMAGACLIPESPMFDNWNAGDGAKWCPFLSENTLGNQGVPSTRVVQDFMSRTANSNSKLGVYTSIAPYIYFEPSLTTVLLPCATCLVDKIDGTLRSVPVVDFQGVKFLNPKYVGQGEQLTHNNVKYRVVQDIAERDGSSYIGHHFALAIRESSW</sequence>
<proteinExistence type="predicted"/>
<gene>
    <name evidence="1" type="ORF">KF5_043</name>
</gene>
<evidence type="ECO:0000313" key="2">
    <source>
        <dbReference type="Proteomes" id="UP000257560"/>
    </source>
</evidence>
<dbReference type="EMBL" id="MF754115">
    <property type="protein sequence ID" value="ATI19353.1"/>
    <property type="molecule type" value="Genomic_DNA"/>
</dbReference>
<evidence type="ECO:0000313" key="1">
    <source>
        <dbReference type="EMBL" id="ATI19353.1"/>
    </source>
</evidence>
<accession>A0A384WJW2</accession>
<name>A0A384WJW2_9CAUD</name>